<dbReference type="WBParaSite" id="TCLT_0000073801-mRNA-1">
    <property type="protein sequence ID" value="TCLT_0000073801-mRNA-1"/>
    <property type="gene ID" value="TCLT_0000073801"/>
</dbReference>
<dbReference type="AlphaFoldDB" id="A0A0N5CKX1"/>
<feature type="transmembrane region" description="Helical" evidence="17">
    <location>
        <begin position="560"/>
        <end position="580"/>
    </location>
</feature>
<protein>
    <submittedName>
        <fullName evidence="22">Adhesion G protein-coupled receptor F3</fullName>
    </submittedName>
</protein>
<dbReference type="GO" id="GO:0007166">
    <property type="term" value="P:cell surface receptor signaling pathway"/>
    <property type="evidence" value="ECO:0007669"/>
    <property type="project" value="InterPro"/>
</dbReference>
<evidence type="ECO:0000259" key="19">
    <source>
        <dbReference type="PROSITE" id="PS50261"/>
    </source>
</evidence>
<keyword evidence="13" id="KW-0675">Receptor</keyword>
<evidence type="ECO:0000259" key="18">
    <source>
        <dbReference type="PROSITE" id="PS50221"/>
    </source>
</evidence>
<evidence type="ECO:0000256" key="4">
    <source>
        <dbReference type="ARBA" id="ARBA00022536"/>
    </source>
</evidence>
<dbReference type="InterPro" id="IPR032471">
    <property type="entry name" value="AGRL2-4_GAIN_subdom_A"/>
</dbReference>
<dbReference type="GO" id="GO:0004930">
    <property type="term" value="F:G protein-coupled receptor activity"/>
    <property type="evidence" value="ECO:0007669"/>
    <property type="project" value="UniProtKB-KW"/>
</dbReference>
<keyword evidence="8" id="KW-0106">Calcium</keyword>
<keyword evidence="14" id="KW-0325">Glycoprotein</keyword>
<reference evidence="20 21" key="2">
    <citation type="submission" date="2018-11" db="EMBL/GenBank/DDBJ databases">
        <authorList>
            <consortium name="Pathogen Informatics"/>
        </authorList>
    </citation>
    <scope>NUCLEOTIDE SEQUENCE [LARGE SCALE GENOMIC DNA]</scope>
</reference>
<dbReference type="PRINTS" id="PR00249">
    <property type="entry name" value="GPCRSECRETIN"/>
</dbReference>
<dbReference type="SUPFAM" id="SSF81321">
    <property type="entry name" value="Family A G protein-coupled receptor-like"/>
    <property type="match status" value="1"/>
</dbReference>
<dbReference type="InterPro" id="IPR036445">
    <property type="entry name" value="GPCR_2_extracell_dom_sf"/>
</dbReference>
<keyword evidence="15" id="KW-0807">Transducer</keyword>
<sequence length="870" mass="97970">MNVFFYILSSGSNITVDEQNFNEEHTFCEEYQWNGIIIPRTSTCSKVQIPCPDPINTIGTLTQKCNCESNEWEGEPDTTGCIHKWINVLNQLIEEGESTEYIAGQWAHFLQNTTQQAIYSGDIISSIDIAEQLLSLAEMQYADLDDQNRQNEKAMEFAKVFGEAGNELLSNSAAKVWMTLPDDIRVMKASKLLLALQQSAVMVAQFIIEKQMKINFSNWAFEVRVKKPIPITVQSDSVIMNDHSNFDMIPRPRSLASVSSINMDTLTSANEIEAEINNESAENITFSSFLYSPILSMPSLKILQQSAQPTPHPKTLNDFGIFARPRSRLVSLDQNSFHIGYYIFKSVGTLLNTNETTIINSLVIGASMNNPMNFITLPKTDPVTFKFYHLNTKGVSNPRCVFWDITKNFWSQEGCTTLRKLNNSTDCSCNHLTSFAILMDIDGSHDADDQSVANEVLSLITIIGCSFSVACLLLTLITFTCFESLHSIRHKIHCNLCFCLLLAELVFMIGIDQTENKIICGGIAVSLHYLFLAAFCWMLLEGYHLYFMLVQVFENKIKPVLCYIYAYGFPAVIVAITTATAWSNYGTDSYCWLDVKTLTIWAFAGPVAAVIISNIVVLGVALRVVLSIRSRDRSRTEQMLGWLKGSVTLLCLLGITWTFGYLMIIEATKTLFAFIFTVLNCLQGAFIFIIHVILNEKVRITLLRFLRVKMCWKLESGPPTNPDMVNSCQKLIHMWKKGYFSCECPKMFTENSDSKIKENKEQVFLDGTRSKLNGTESPTTMITYLNWKTKVKSECGSTGLDDSRNFDCEPKDANTIPIDIEMISNKSLSQSDSQSREKPAQISETSENDATNNVKEQIQSPTTSIIVERF</sequence>
<dbReference type="Proteomes" id="UP000276776">
    <property type="component" value="Unassembled WGS sequence"/>
</dbReference>
<dbReference type="PROSITE" id="PS50261">
    <property type="entry name" value="G_PROTEIN_RECEP_F2_4"/>
    <property type="match status" value="1"/>
</dbReference>
<keyword evidence="4" id="KW-0245">EGF-like domain</keyword>
<dbReference type="Gene3D" id="2.60.220.50">
    <property type="match status" value="1"/>
</dbReference>
<evidence type="ECO:0000256" key="3">
    <source>
        <dbReference type="ARBA" id="ARBA00022475"/>
    </source>
</evidence>
<feature type="transmembrane region" description="Helical" evidence="17">
    <location>
        <begin position="671"/>
        <end position="694"/>
    </location>
</feature>
<keyword evidence="10" id="KW-0297">G-protein coupled receptor</keyword>
<feature type="compositionally biased region" description="Low complexity" evidence="16">
    <location>
        <begin position="824"/>
        <end position="833"/>
    </location>
</feature>
<evidence type="ECO:0000256" key="13">
    <source>
        <dbReference type="ARBA" id="ARBA00023170"/>
    </source>
</evidence>
<gene>
    <name evidence="20" type="ORF">TCLT_LOCUS739</name>
</gene>
<evidence type="ECO:0000256" key="6">
    <source>
        <dbReference type="ARBA" id="ARBA00022729"/>
    </source>
</evidence>
<dbReference type="STRING" id="103827.A0A0N5CKX1"/>
<dbReference type="InterPro" id="IPR000832">
    <property type="entry name" value="GPCR_2_secretin-like"/>
</dbReference>
<feature type="transmembrane region" description="Helical" evidence="17">
    <location>
        <begin position="647"/>
        <end position="665"/>
    </location>
</feature>
<dbReference type="SMART" id="SM00303">
    <property type="entry name" value="GPS"/>
    <property type="match status" value="1"/>
</dbReference>
<dbReference type="InterPro" id="IPR057244">
    <property type="entry name" value="GAIN_B"/>
</dbReference>
<feature type="transmembrane region" description="Helical" evidence="17">
    <location>
        <begin position="494"/>
        <end position="511"/>
    </location>
</feature>
<dbReference type="InterPro" id="IPR046338">
    <property type="entry name" value="GAIN_dom_sf"/>
</dbReference>
<evidence type="ECO:0000256" key="7">
    <source>
        <dbReference type="ARBA" id="ARBA00022737"/>
    </source>
</evidence>
<evidence type="ECO:0000313" key="20">
    <source>
        <dbReference type="EMBL" id="VDM95826.1"/>
    </source>
</evidence>
<keyword evidence="9 17" id="KW-1133">Transmembrane helix</keyword>
<dbReference type="InterPro" id="IPR017981">
    <property type="entry name" value="GPCR_2-like_7TM"/>
</dbReference>
<dbReference type="Gene3D" id="1.20.1070.10">
    <property type="entry name" value="Rhodopsin 7-helix transmembrane proteins"/>
    <property type="match status" value="1"/>
</dbReference>
<dbReference type="OrthoDB" id="1100386at2759"/>
<dbReference type="Gene3D" id="1.25.40.610">
    <property type="match status" value="1"/>
</dbReference>
<keyword evidence="12" id="KW-1015">Disulfide bond</keyword>
<feature type="domain" description="GAIN-B" evidence="18">
    <location>
        <begin position="275"/>
        <end position="445"/>
    </location>
</feature>
<dbReference type="PROSITE" id="PS50221">
    <property type="entry name" value="GAIN_B"/>
    <property type="match status" value="1"/>
</dbReference>
<proteinExistence type="inferred from homology"/>
<dbReference type="PANTHER" id="PTHR12011">
    <property type="entry name" value="ADHESION G-PROTEIN COUPLED RECEPTOR"/>
    <property type="match status" value="1"/>
</dbReference>
<evidence type="ECO:0000313" key="21">
    <source>
        <dbReference type="Proteomes" id="UP000276776"/>
    </source>
</evidence>
<dbReference type="EMBL" id="UYYF01000063">
    <property type="protein sequence ID" value="VDM95826.1"/>
    <property type="molecule type" value="Genomic_DNA"/>
</dbReference>
<evidence type="ECO:0000256" key="14">
    <source>
        <dbReference type="ARBA" id="ARBA00023180"/>
    </source>
</evidence>
<evidence type="ECO:0000256" key="5">
    <source>
        <dbReference type="ARBA" id="ARBA00022692"/>
    </source>
</evidence>
<feature type="compositionally biased region" description="Polar residues" evidence="16">
    <location>
        <begin position="842"/>
        <end position="870"/>
    </location>
</feature>
<name>A0A0N5CKX1_THECL</name>
<evidence type="ECO:0000256" key="10">
    <source>
        <dbReference type="ARBA" id="ARBA00023040"/>
    </source>
</evidence>
<accession>A0A0N5CKX1</accession>
<dbReference type="Pfam" id="PF16489">
    <property type="entry name" value="GAIN"/>
    <property type="match status" value="1"/>
</dbReference>
<evidence type="ECO:0000313" key="22">
    <source>
        <dbReference type="WBParaSite" id="TCLT_0000073801-mRNA-1"/>
    </source>
</evidence>
<evidence type="ECO:0000256" key="8">
    <source>
        <dbReference type="ARBA" id="ARBA00022837"/>
    </source>
</evidence>
<evidence type="ECO:0000256" key="11">
    <source>
        <dbReference type="ARBA" id="ARBA00023136"/>
    </source>
</evidence>
<organism evidence="22">
    <name type="scientific">Thelazia callipaeda</name>
    <name type="common">Oriental eyeworm</name>
    <name type="synonym">Parasitic nematode</name>
    <dbReference type="NCBI Taxonomy" id="103827"/>
    <lineage>
        <taxon>Eukaryota</taxon>
        <taxon>Metazoa</taxon>
        <taxon>Ecdysozoa</taxon>
        <taxon>Nematoda</taxon>
        <taxon>Chromadorea</taxon>
        <taxon>Rhabditida</taxon>
        <taxon>Spirurina</taxon>
        <taxon>Spiruromorpha</taxon>
        <taxon>Thelazioidea</taxon>
        <taxon>Thelaziidae</taxon>
        <taxon>Thelazia</taxon>
    </lineage>
</organism>
<evidence type="ECO:0000256" key="12">
    <source>
        <dbReference type="ARBA" id="ARBA00023157"/>
    </source>
</evidence>
<keyword evidence="3" id="KW-1003">Cell membrane</keyword>
<evidence type="ECO:0000256" key="15">
    <source>
        <dbReference type="ARBA" id="ARBA00023224"/>
    </source>
</evidence>
<dbReference type="FunFam" id="1.20.1070.10:FF:000054">
    <property type="entry name" value="Adhesion G protein-coupled receptor E3"/>
    <property type="match status" value="1"/>
</dbReference>
<evidence type="ECO:0000256" key="2">
    <source>
        <dbReference type="ARBA" id="ARBA00007343"/>
    </source>
</evidence>
<feature type="region of interest" description="Disordered" evidence="16">
    <location>
        <begin position="824"/>
        <end position="870"/>
    </location>
</feature>
<keyword evidence="5 17" id="KW-0812">Transmembrane</keyword>
<feature type="transmembrane region" description="Helical" evidence="17">
    <location>
        <begin position="456"/>
        <end position="482"/>
    </location>
</feature>
<dbReference type="CDD" id="cd15440">
    <property type="entry name" value="7tmB2_latrophilin-like_invertebrate"/>
    <property type="match status" value="1"/>
</dbReference>
<keyword evidence="7" id="KW-0677">Repeat</keyword>
<reference evidence="22" key="1">
    <citation type="submission" date="2016-04" db="UniProtKB">
        <authorList>
            <consortium name="WormBaseParasite"/>
        </authorList>
    </citation>
    <scope>IDENTIFICATION</scope>
</reference>
<evidence type="ECO:0000256" key="1">
    <source>
        <dbReference type="ARBA" id="ARBA00004651"/>
    </source>
</evidence>
<dbReference type="OMA" id="FTCFRSL"/>
<dbReference type="GO" id="GO:0005886">
    <property type="term" value="C:plasma membrane"/>
    <property type="evidence" value="ECO:0007669"/>
    <property type="project" value="UniProtKB-SubCell"/>
</dbReference>
<dbReference type="InterPro" id="IPR048072">
    <property type="entry name" value="7tmB2_latrophilin-like"/>
</dbReference>
<keyword evidence="11 17" id="KW-0472">Membrane</keyword>
<dbReference type="InterPro" id="IPR000203">
    <property type="entry name" value="GPS"/>
</dbReference>
<dbReference type="PANTHER" id="PTHR12011:SF347">
    <property type="entry name" value="FI21270P1-RELATED"/>
    <property type="match status" value="1"/>
</dbReference>
<comment type="similarity">
    <text evidence="2">Belongs to the G-protein coupled receptor 2 family. Adhesion G-protein coupled receptor (ADGR) subfamily.</text>
</comment>
<dbReference type="Pfam" id="PF00002">
    <property type="entry name" value="7tm_2"/>
    <property type="match status" value="1"/>
</dbReference>
<evidence type="ECO:0000256" key="17">
    <source>
        <dbReference type="SAM" id="Phobius"/>
    </source>
</evidence>
<evidence type="ECO:0000256" key="9">
    <source>
        <dbReference type="ARBA" id="ARBA00022989"/>
    </source>
</evidence>
<keyword evidence="21" id="KW-1185">Reference proteome</keyword>
<dbReference type="Gene3D" id="4.10.1240.10">
    <property type="entry name" value="GPCR, family 2, extracellular hormone receptor domain"/>
    <property type="match status" value="1"/>
</dbReference>
<feature type="domain" description="G-protein coupled receptors family 2 profile 2" evidence="19">
    <location>
        <begin position="457"/>
        <end position="695"/>
    </location>
</feature>
<feature type="transmembrane region" description="Helical" evidence="17">
    <location>
        <begin position="523"/>
        <end position="540"/>
    </location>
</feature>
<comment type="subcellular location">
    <subcellularLocation>
        <location evidence="1">Cell membrane</location>
        <topology evidence="1">Multi-pass membrane protein</topology>
    </subcellularLocation>
</comment>
<keyword evidence="6" id="KW-0732">Signal</keyword>
<dbReference type="Pfam" id="PF01825">
    <property type="entry name" value="GPS"/>
    <property type="match status" value="1"/>
</dbReference>
<feature type="transmembrane region" description="Helical" evidence="17">
    <location>
        <begin position="600"/>
        <end position="626"/>
    </location>
</feature>
<evidence type="ECO:0000256" key="16">
    <source>
        <dbReference type="SAM" id="MobiDB-lite"/>
    </source>
</evidence>